<protein>
    <submittedName>
        <fullName evidence="1">Uncharacterized protein</fullName>
    </submittedName>
</protein>
<dbReference type="EMBL" id="QYBC01000021">
    <property type="protein sequence ID" value="RYB02240.1"/>
    <property type="molecule type" value="Genomic_DNA"/>
</dbReference>
<comment type="caution">
    <text evidence="1">The sequence shown here is derived from an EMBL/GenBank/DDBJ whole genome shotgun (WGS) entry which is preliminary data.</text>
</comment>
<proteinExistence type="predicted"/>
<gene>
    <name evidence="1" type="ORF">D3272_21380</name>
</gene>
<organism evidence="1 2">
    <name type="scientific">Lichenibacterium ramalinae</name>
    <dbReference type="NCBI Taxonomy" id="2316527"/>
    <lineage>
        <taxon>Bacteria</taxon>
        <taxon>Pseudomonadati</taxon>
        <taxon>Pseudomonadota</taxon>
        <taxon>Alphaproteobacteria</taxon>
        <taxon>Hyphomicrobiales</taxon>
        <taxon>Lichenihabitantaceae</taxon>
        <taxon>Lichenibacterium</taxon>
    </lineage>
</organism>
<dbReference type="AlphaFoldDB" id="A0A4Q2R9N8"/>
<evidence type="ECO:0000313" key="1">
    <source>
        <dbReference type="EMBL" id="RYB02240.1"/>
    </source>
</evidence>
<sequence length="67" mass="7190">MLDVDAERLRQLAALYLDGHDVEDLPVLAVPEVRAIAARALDDPRSVTPAELAAIALFAIRTGETGH</sequence>
<keyword evidence="2" id="KW-1185">Reference proteome</keyword>
<reference evidence="1 2" key="2">
    <citation type="submission" date="2019-02" db="EMBL/GenBank/DDBJ databases">
        <title>'Lichenibacterium ramalinii' gen. nov. sp. nov., 'Lichenibacterium minor' gen. nov. sp. nov.</title>
        <authorList>
            <person name="Pankratov T."/>
        </authorList>
    </citation>
    <scope>NUCLEOTIDE SEQUENCE [LARGE SCALE GENOMIC DNA]</scope>
    <source>
        <strain evidence="1 2">RmlP001</strain>
    </source>
</reference>
<reference evidence="1 2" key="1">
    <citation type="submission" date="2018-09" db="EMBL/GenBank/DDBJ databases">
        <authorList>
            <person name="Grouzdev D.S."/>
            <person name="Krutkina M.S."/>
        </authorList>
    </citation>
    <scope>NUCLEOTIDE SEQUENCE [LARGE SCALE GENOMIC DNA]</scope>
    <source>
        <strain evidence="1 2">RmlP001</strain>
    </source>
</reference>
<dbReference type="RefSeq" id="WP_129221249.1">
    <property type="nucleotide sequence ID" value="NZ_QYBC01000021.1"/>
</dbReference>
<accession>A0A4Q2R9N8</accession>
<dbReference type="Proteomes" id="UP000289411">
    <property type="component" value="Unassembled WGS sequence"/>
</dbReference>
<name>A0A4Q2R9N8_9HYPH</name>
<evidence type="ECO:0000313" key="2">
    <source>
        <dbReference type="Proteomes" id="UP000289411"/>
    </source>
</evidence>